<feature type="repeat" description="WD" evidence="8">
    <location>
        <begin position="181"/>
        <end position="222"/>
    </location>
</feature>
<keyword evidence="4 7" id="KW-0493">Microtubule</keyword>
<dbReference type="AlphaFoldDB" id="A0A2P6NPW5"/>
<reference evidence="11 12" key="1">
    <citation type="journal article" date="2018" name="Genome Biol. Evol.">
        <title>Multiple Roots of Fruiting Body Formation in Amoebozoa.</title>
        <authorList>
            <person name="Hillmann F."/>
            <person name="Forbes G."/>
            <person name="Novohradska S."/>
            <person name="Ferling I."/>
            <person name="Riege K."/>
            <person name="Groth M."/>
            <person name="Westermann M."/>
            <person name="Marz M."/>
            <person name="Spaller T."/>
            <person name="Winckler T."/>
            <person name="Schaap P."/>
            <person name="Glockner G."/>
        </authorList>
    </citation>
    <scope>NUCLEOTIDE SEQUENCE [LARGE SCALE GENOMIC DNA]</scope>
    <source>
        <strain evidence="11 12">Jena</strain>
    </source>
</reference>
<keyword evidence="3 8" id="KW-0853">WD repeat</keyword>
<dbReference type="GO" id="GO:0005737">
    <property type="term" value="C:cytoplasm"/>
    <property type="evidence" value="ECO:0007669"/>
    <property type="project" value="UniProtKB-UniRule"/>
</dbReference>
<keyword evidence="12" id="KW-1185">Reference proteome</keyword>
<feature type="domain" description="Katanin p80 subunit C-terminal" evidence="10">
    <location>
        <begin position="482"/>
        <end position="642"/>
    </location>
</feature>
<dbReference type="PROSITE" id="PS00678">
    <property type="entry name" value="WD_REPEATS_1"/>
    <property type="match status" value="2"/>
</dbReference>
<evidence type="ECO:0000256" key="5">
    <source>
        <dbReference type="ARBA" id="ARBA00022737"/>
    </source>
</evidence>
<comment type="similarity">
    <text evidence="7">Belongs to the WD repeat KATNB1 family.</text>
</comment>
<dbReference type="GO" id="GO:0007019">
    <property type="term" value="P:microtubule depolymerization"/>
    <property type="evidence" value="ECO:0007669"/>
    <property type="project" value="TreeGrafter"/>
</dbReference>
<feature type="repeat" description="WD" evidence="8">
    <location>
        <begin position="54"/>
        <end position="95"/>
    </location>
</feature>
<dbReference type="STRING" id="1890364.A0A2P6NPW5"/>
<proteinExistence type="inferred from homology"/>
<evidence type="ECO:0000256" key="3">
    <source>
        <dbReference type="ARBA" id="ARBA00022574"/>
    </source>
</evidence>
<evidence type="ECO:0000256" key="1">
    <source>
        <dbReference type="ARBA" id="ARBA00004245"/>
    </source>
</evidence>
<dbReference type="Pfam" id="PF00400">
    <property type="entry name" value="WD40"/>
    <property type="match status" value="6"/>
</dbReference>
<comment type="function">
    <text evidence="7">May participate in a complex which severs microtubules in an ATP-dependent manner. Microtubule severing may promote rapid reorganization of cellular microtubule arrays.</text>
</comment>
<dbReference type="PANTHER" id="PTHR19845:SF0">
    <property type="entry name" value="KATANIN P80 WD40 REPEAT-CONTAINING SUBUNIT B1"/>
    <property type="match status" value="1"/>
</dbReference>
<feature type="repeat" description="WD" evidence="8">
    <location>
        <begin position="11"/>
        <end position="53"/>
    </location>
</feature>
<dbReference type="FunFam" id="2.130.10.10:FF:000462">
    <property type="entry name" value="Katanin p80 WD40 repeat-containing subunit B1"/>
    <property type="match status" value="1"/>
</dbReference>
<accession>A0A2P6NPW5</accession>
<dbReference type="InParanoid" id="A0A2P6NPW5"/>
<keyword evidence="6 7" id="KW-0206">Cytoskeleton</keyword>
<evidence type="ECO:0000256" key="9">
    <source>
        <dbReference type="SAM" id="MobiDB-lite"/>
    </source>
</evidence>
<dbReference type="InterPro" id="IPR001680">
    <property type="entry name" value="WD40_rpt"/>
</dbReference>
<dbReference type="GO" id="GO:0008352">
    <property type="term" value="C:katanin complex"/>
    <property type="evidence" value="ECO:0007669"/>
    <property type="project" value="InterPro"/>
</dbReference>
<feature type="region of interest" description="Disordered" evidence="9">
    <location>
        <begin position="365"/>
        <end position="443"/>
    </location>
</feature>
<dbReference type="PANTHER" id="PTHR19845">
    <property type="entry name" value="KATANIN P80 SUBUNIT"/>
    <property type="match status" value="1"/>
</dbReference>
<feature type="repeat" description="WD" evidence="8">
    <location>
        <begin position="97"/>
        <end position="138"/>
    </location>
</feature>
<dbReference type="GO" id="GO:0005874">
    <property type="term" value="C:microtubule"/>
    <property type="evidence" value="ECO:0007669"/>
    <property type="project" value="UniProtKB-KW"/>
</dbReference>
<dbReference type="EMBL" id="MDYQ01000036">
    <property type="protein sequence ID" value="PRP86000.1"/>
    <property type="molecule type" value="Genomic_DNA"/>
</dbReference>
<dbReference type="PRINTS" id="PR00320">
    <property type="entry name" value="GPROTEINBRPT"/>
</dbReference>
<comment type="caution">
    <text evidence="11">The sequence shown here is derived from an EMBL/GenBank/DDBJ whole genome shotgun (WGS) entry which is preliminary data.</text>
</comment>
<evidence type="ECO:0000256" key="4">
    <source>
        <dbReference type="ARBA" id="ARBA00022701"/>
    </source>
</evidence>
<gene>
    <name evidence="11" type="ORF">PROFUN_05771</name>
</gene>
<evidence type="ECO:0000256" key="8">
    <source>
        <dbReference type="PROSITE-ProRule" id="PRU00221"/>
    </source>
</evidence>
<dbReference type="GO" id="GO:0051013">
    <property type="term" value="P:microtubule severing"/>
    <property type="evidence" value="ECO:0007669"/>
    <property type="project" value="UniProtKB-UniRule"/>
</dbReference>
<organism evidence="11 12">
    <name type="scientific">Planoprotostelium fungivorum</name>
    <dbReference type="NCBI Taxonomy" id="1890364"/>
    <lineage>
        <taxon>Eukaryota</taxon>
        <taxon>Amoebozoa</taxon>
        <taxon>Evosea</taxon>
        <taxon>Variosea</taxon>
        <taxon>Cavosteliida</taxon>
        <taxon>Cavosteliaceae</taxon>
        <taxon>Planoprotostelium</taxon>
    </lineage>
</organism>
<dbReference type="Pfam" id="PF13925">
    <property type="entry name" value="Katanin_con80"/>
    <property type="match status" value="1"/>
</dbReference>
<feature type="compositionally biased region" description="Basic and acidic residues" evidence="9">
    <location>
        <begin position="379"/>
        <end position="431"/>
    </location>
</feature>
<dbReference type="HAMAP" id="MF_03022">
    <property type="entry name" value="Katanin_p80_B1"/>
    <property type="match status" value="1"/>
</dbReference>
<dbReference type="Proteomes" id="UP000241769">
    <property type="component" value="Unassembled WGS sequence"/>
</dbReference>
<dbReference type="SUPFAM" id="SSF50978">
    <property type="entry name" value="WD40 repeat-like"/>
    <property type="match status" value="1"/>
</dbReference>
<dbReference type="InterPro" id="IPR026962">
    <property type="entry name" value="KTNB1"/>
</dbReference>
<dbReference type="Gene3D" id="2.130.10.10">
    <property type="entry name" value="YVTN repeat-like/Quinoprotein amine dehydrogenase"/>
    <property type="match status" value="2"/>
</dbReference>
<dbReference type="GO" id="GO:0008017">
    <property type="term" value="F:microtubule binding"/>
    <property type="evidence" value="ECO:0007669"/>
    <property type="project" value="UniProtKB-UniRule"/>
</dbReference>
<evidence type="ECO:0000256" key="6">
    <source>
        <dbReference type="ARBA" id="ARBA00023212"/>
    </source>
</evidence>
<dbReference type="SMART" id="SM00320">
    <property type="entry name" value="WD40"/>
    <property type="match status" value="6"/>
</dbReference>
<evidence type="ECO:0000259" key="10">
    <source>
        <dbReference type="Pfam" id="PF13925"/>
    </source>
</evidence>
<name>A0A2P6NPW5_9EUKA</name>
<dbReference type="InterPro" id="IPR028021">
    <property type="entry name" value="Katanin_C-terminal"/>
</dbReference>
<evidence type="ECO:0000256" key="2">
    <source>
        <dbReference type="ARBA" id="ARBA00022490"/>
    </source>
</evidence>
<dbReference type="InterPro" id="IPR036322">
    <property type="entry name" value="WD40_repeat_dom_sf"/>
</dbReference>
<evidence type="ECO:0000313" key="11">
    <source>
        <dbReference type="EMBL" id="PRP86000.1"/>
    </source>
</evidence>
<dbReference type="CDD" id="cd00200">
    <property type="entry name" value="WD40"/>
    <property type="match status" value="1"/>
</dbReference>
<dbReference type="InterPro" id="IPR020472">
    <property type="entry name" value="WD40_PAC1"/>
</dbReference>
<keyword evidence="2 7" id="KW-0963">Cytoplasm</keyword>
<feature type="repeat" description="WD" evidence="8">
    <location>
        <begin position="139"/>
        <end position="180"/>
    </location>
</feature>
<keyword evidence="5" id="KW-0677">Repeat</keyword>
<sequence length="648" mass="71824">MAKRVFQLQEFAAHGGNVNSLRIGRKSGRVMVTGGDDKLVNMWAIGKQQVIMSLEGHTHAVDSVCFDTAEELVVAGSSAGTIKLWDLDKQQVVRTLNGSHKSSCCAVDFHPFGEFFASGSADTDLKIWDIRRRGCIQTYKGHKQPISIIRFSPDGRWVISGGQDGLIKLWDLTAGRPLREFKDHTGSIKSLEFHPHEFLLASGSADRTVKFWDLESFEMISSSDSQSSSVGSVIFHPDGTALLSAYEDSLKVWGYEPSRLYDNVSVPWNNVHDINITADQLIGCAMTASNVSVWVVDVFKLRPFSKESNVFDPPPTNVRTSQNFNKTAEALKLLSIGGSNREGQNCESKHRCTLTQSIASDAVDFYPVRDTPTGNNRESLNRDTVSREGNREGIIREGNRESVSRDGNRESVSRDGSRDSVSRDGNRDSLPNRESINVRESGPTIIQNTNLSIESFLPKKFGRMESNTEDFNSTKIIEELNKSHSNMCSILHGRVSDLRFIRGMWSKGEIKQCFESLSDVRDQAVVVDVINAITDKLNSVVTLDTCPHLLLILKDLLDSPHQDHQITSMKAMQSLITLFGPIIRSTLSAPPSTGVDLSREERLEKCSWVKEVLLKTKVGLEAIASSTISGKAGQMAREMLSLLRPYIG</sequence>
<dbReference type="PROSITE" id="PS50082">
    <property type="entry name" value="WD_REPEATS_2"/>
    <property type="match status" value="5"/>
</dbReference>
<dbReference type="InterPro" id="IPR019775">
    <property type="entry name" value="WD40_repeat_CS"/>
</dbReference>
<dbReference type="InterPro" id="IPR015943">
    <property type="entry name" value="WD40/YVTN_repeat-like_dom_sf"/>
</dbReference>
<dbReference type="OrthoDB" id="25396at2759"/>
<evidence type="ECO:0000256" key="7">
    <source>
        <dbReference type="HAMAP-Rule" id="MF_03022"/>
    </source>
</evidence>
<dbReference type="PROSITE" id="PS50294">
    <property type="entry name" value="WD_REPEATS_REGION"/>
    <property type="match status" value="4"/>
</dbReference>
<comment type="subcellular location">
    <subcellularLocation>
        <location evidence="1 7">Cytoplasm</location>
        <location evidence="1 7">Cytoskeleton</location>
    </subcellularLocation>
</comment>
<evidence type="ECO:0000313" key="12">
    <source>
        <dbReference type="Proteomes" id="UP000241769"/>
    </source>
</evidence>
<protein>
    <recommendedName>
        <fullName evidence="7">Katanin p80 WD40 repeat-containing subunit B1 homolog</fullName>
    </recommendedName>
</protein>